<proteinExistence type="predicted"/>
<evidence type="ECO:0000313" key="3">
    <source>
        <dbReference type="Proteomes" id="UP000031532"/>
    </source>
</evidence>
<dbReference type="PANTHER" id="PTHR39639">
    <property type="entry name" value="CHROMOSOME 16, WHOLE GENOME SHOTGUN SEQUENCE"/>
    <property type="match status" value="1"/>
</dbReference>
<dbReference type="PANTHER" id="PTHR39639:SF1">
    <property type="entry name" value="DUF262 DOMAIN-CONTAINING PROTEIN"/>
    <property type="match status" value="1"/>
</dbReference>
<name>A0A9X5I6A7_9CYAN</name>
<dbReference type="Proteomes" id="UP000031532">
    <property type="component" value="Unassembled WGS sequence"/>
</dbReference>
<dbReference type="InterPro" id="IPR004919">
    <property type="entry name" value="GmrSD_N"/>
</dbReference>
<feature type="domain" description="GmrSD restriction endonucleases N-terminal" evidence="1">
    <location>
        <begin position="61"/>
        <end position="122"/>
    </location>
</feature>
<comment type="caution">
    <text evidence="2">The sequence shown here is derived from an EMBL/GenBank/DDBJ whole genome shotgun (WGS) entry which is preliminary data.</text>
</comment>
<gene>
    <name evidence="2" type="ORF">QH73_0020140</name>
</gene>
<dbReference type="RefSeq" id="WP_052289827.1">
    <property type="nucleotide sequence ID" value="NZ_JTJC03000006.1"/>
</dbReference>
<organism evidence="2 3">
    <name type="scientific">Scytonema millei VB511283</name>
    <dbReference type="NCBI Taxonomy" id="1245923"/>
    <lineage>
        <taxon>Bacteria</taxon>
        <taxon>Bacillati</taxon>
        <taxon>Cyanobacteriota</taxon>
        <taxon>Cyanophyceae</taxon>
        <taxon>Nostocales</taxon>
        <taxon>Scytonemataceae</taxon>
        <taxon>Scytonema</taxon>
    </lineage>
</organism>
<sequence length="175" mass="19994">MSEPEFQNKYYQSSDDELGNKYESAKINLLQRHERIKLPILAHDIYANPNYTTIDTDWSSTWNSVKQSRLIESLIVNIPVPPIILYEESYGKYKIIDGRERLKASADFYSNRLALTGLEIELELDGCTCATLPTEIRCKLDRRSLSLISVIPKSELSPDQVASLIKIVTERLGNK</sequence>
<dbReference type="EMBL" id="JTJC03000006">
    <property type="protein sequence ID" value="NHC36916.1"/>
    <property type="molecule type" value="Genomic_DNA"/>
</dbReference>
<protein>
    <submittedName>
        <fullName evidence="2">DUF262 domain-containing protein</fullName>
    </submittedName>
</protein>
<dbReference type="OrthoDB" id="9770340at2"/>
<evidence type="ECO:0000313" key="2">
    <source>
        <dbReference type="EMBL" id="NHC36916.1"/>
    </source>
</evidence>
<reference evidence="2 3" key="1">
    <citation type="journal article" date="2015" name="Genome Announc.">
        <title>Draft Genome Sequence of the Terrestrial Cyanobacterium Scytonema millei VB511283, Isolated from Eastern India.</title>
        <authorList>
            <person name="Sen D."/>
            <person name="Chandrababunaidu M.M."/>
            <person name="Singh D."/>
            <person name="Sanghi N."/>
            <person name="Ghorai A."/>
            <person name="Mishra G.P."/>
            <person name="Madduluri M."/>
            <person name="Adhikary S.P."/>
            <person name="Tripathy S."/>
        </authorList>
    </citation>
    <scope>NUCLEOTIDE SEQUENCE [LARGE SCALE GENOMIC DNA]</scope>
    <source>
        <strain evidence="2 3">VB511283</strain>
    </source>
</reference>
<keyword evidence="3" id="KW-1185">Reference proteome</keyword>
<accession>A0A9X5I6A7</accession>
<dbReference type="Pfam" id="PF03235">
    <property type="entry name" value="GmrSD_N"/>
    <property type="match status" value="1"/>
</dbReference>
<dbReference type="AlphaFoldDB" id="A0A9X5I6A7"/>
<evidence type="ECO:0000259" key="1">
    <source>
        <dbReference type="Pfam" id="PF03235"/>
    </source>
</evidence>